<name>A0ABS8BYN7_9RHOB</name>
<evidence type="ECO:0000256" key="7">
    <source>
        <dbReference type="RuleBase" id="RU369079"/>
    </source>
</evidence>
<comment type="similarity">
    <text evidence="7">Belongs to the TRAP transporter small permease family.</text>
</comment>
<dbReference type="InterPro" id="IPR055348">
    <property type="entry name" value="DctQ"/>
</dbReference>
<keyword evidence="3" id="KW-1003">Cell membrane</keyword>
<feature type="transmembrane region" description="Helical" evidence="7">
    <location>
        <begin position="110"/>
        <end position="131"/>
    </location>
</feature>
<reference evidence="9" key="1">
    <citation type="submission" date="2021-10" db="EMBL/GenBank/DDBJ databases">
        <title>Loktanella gaetbuli sp. nov., isolated from a tidal flat.</title>
        <authorList>
            <person name="Park S."/>
            <person name="Yoon J.-H."/>
        </authorList>
    </citation>
    <scope>NUCLEOTIDE SEQUENCE</scope>
    <source>
        <strain evidence="9">TSTF-M6</strain>
    </source>
</reference>
<comment type="subcellular location">
    <subcellularLocation>
        <location evidence="7">Cell inner membrane</location>
        <topology evidence="7">Multi-pass membrane protein</topology>
    </subcellularLocation>
    <subcellularLocation>
        <location evidence="1">Cell membrane</location>
        <topology evidence="1">Multi-pass membrane protein</topology>
    </subcellularLocation>
</comment>
<protein>
    <recommendedName>
        <fullName evidence="7">TRAP transporter small permease protein</fullName>
    </recommendedName>
</protein>
<dbReference type="RefSeq" id="WP_226749268.1">
    <property type="nucleotide sequence ID" value="NZ_JAJATZ010000012.1"/>
</dbReference>
<keyword evidence="5 7" id="KW-1133">Transmembrane helix</keyword>
<comment type="function">
    <text evidence="7">Part of the tripartite ATP-independent periplasmic (TRAP) transport system.</text>
</comment>
<sequence>MYGFFYRLSLVMAWIGGLVLTGIVILICVSVLGRTLNGMLHGDVAQSVMPALADWLIAAGVGPVNGDFELTEALVAFAIFAFLPLCQITGGHASVDIFTQRMSPGVNRALRVVIDMVFAAVMVLLAVQLYAGLLSKLSSGQTTFLLEFPVWWGYALSLIGAVIAAIVSVWIAATRVAEVATGRDILPADLGADH</sequence>
<evidence type="ECO:0000256" key="1">
    <source>
        <dbReference type="ARBA" id="ARBA00004651"/>
    </source>
</evidence>
<feature type="transmembrane region" description="Helical" evidence="7">
    <location>
        <begin position="12"/>
        <end position="32"/>
    </location>
</feature>
<evidence type="ECO:0000259" key="8">
    <source>
        <dbReference type="Pfam" id="PF04290"/>
    </source>
</evidence>
<dbReference type="Pfam" id="PF04290">
    <property type="entry name" value="DctQ"/>
    <property type="match status" value="1"/>
</dbReference>
<dbReference type="EMBL" id="JAJATZ010000012">
    <property type="protein sequence ID" value="MCB5200809.1"/>
    <property type="molecule type" value="Genomic_DNA"/>
</dbReference>
<evidence type="ECO:0000256" key="2">
    <source>
        <dbReference type="ARBA" id="ARBA00022448"/>
    </source>
</evidence>
<keyword evidence="6 7" id="KW-0472">Membrane</keyword>
<gene>
    <name evidence="9" type="ORF">LGQ03_16345</name>
</gene>
<organism evidence="9 10">
    <name type="scientific">Loktanella gaetbuli</name>
    <dbReference type="NCBI Taxonomy" id="2881335"/>
    <lineage>
        <taxon>Bacteria</taxon>
        <taxon>Pseudomonadati</taxon>
        <taxon>Pseudomonadota</taxon>
        <taxon>Alphaproteobacteria</taxon>
        <taxon>Rhodobacterales</taxon>
        <taxon>Roseobacteraceae</taxon>
        <taxon>Loktanella</taxon>
    </lineage>
</organism>
<keyword evidence="7" id="KW-0997">Cell inner membrane</keyword>
<evidence type="ECO:0000256" key="6">
    <source>
        <dbReference type="ARBA" id="ARBA00023136"/>
    </source>
</evidence>
<proteinExistence type="inferred from homology"/>
<feature type="transmembrane region" description="Helical" evidence="7">
    <location>
        <begin position="151"/>
        <end position="173"/>
    </location>
</feature>
<keyword evidence="10" id="KW-1185">Reference proteome</keyword>
<accession>A0ABS8BYN7</accession>
<evidence type="ECO:0000256" key="4">
    <source>
        <dbReference type="ARBA" id="ARBA00022692"/>
    </source>
</evidence>
<evidence type="ECO:0000313" key="10">
    <source>
        <dbReference type="Proteomes" id="UP001138961"/>
    </source>
</evidence>
<keyword evidence="4 7" id="KW-0812">Transmembrane</keyword>
<comment type="caution">
    <text evidence="9">The sequence shown here is derived from an EMBL/GenBank/DDBJ whole genome shotgun (WGS) entry which is preliminary data.</text>
</comment>
<evidence type="ECO:0000313" key="9">
    <source>
        <dbReference type="EMBL" id="MCB5200809.1"/>
    </source>
</evidence>
<evidence type="ECO:0000256" key="5">
    <source>
        <dbReference type="ARBA" id="ARBA00022989"/>
    </source>
</evidence>
<evidence type="ECO:0000256" key="3">
    <source>
        <dbReference type="ARBA" id="ARBA00022475"/>
    </source>
</evidence>
<dbReference type="Proteomes" id="UP001138961">
    <property type="component" value="Unassembled WGS sequence"/>
</dbReference>
<keyword evidence="2 7" id="KW-0813">Transport</keyword>
<comment type="subunit">
    <text evidence="7">The complex comprises the extracytoplasmic solute receptor protein and the two transmembrane proteins.</text>
</comment>
<comment type="caution">
    <text evidence="7">Lacks conserved residue(s) required for the propagation of feature annotation.</text>
</comment>
<feature type="domain" description="Tripartite ATP-independent periplasmic transporters DctQ component" evidence="8">
    <location>
        <begin position="63"/>
        <end position="169"/>
    </location>
</feature>